<gene>
    <name evidence="2" type="primary">LOC115872564</name>
</gene>
<reference evidence="2" key="1">
    <citation type="submission" date="2025-08" db="UniProtKB">
        <authorList>
            <consortium name="RefSeq"/>
        </authorList>
    </citation>
    <scope>IDENTIFICATION</scope>
</reference>
<evidence type="ECO:0000313" key="2">
    <source>
        <dbReference type="RefSeq" id="XP_045154312.1"/>
    </source>
</evidence>
<protein>
    <submittedName>
        <fullName evidence="2">COX assembly mitochondrial protein 2 homolog</fullName>
    </submittedName>
</protein>
<evidence type="ECO:0000313" key="1">
    <source>
        <dbReference type="Proteomes" id="UP000694863"/>
    </source>
</evidence>
<organism evidence="1 2">
    <name type="scientific">Echinops telfairi</name>
    <name type="common">Lesser hedgehog tenrec</name>
    <dbReference type="NCBI Taxonomy" id="9371"/>
    <lineage>
        <taxon>Eukaryota</taxon>
        <taxon>Metazoa</taxon>
        <taxon>Chordata</taxon>
        <taxon>Craniata</taxon>
        <taxon>Vertebrata</taxon>
        <taxon>Euteleostomi</taxon>
        <taxon>Mammalia</taxon>
        <taxon>Eutheria</taxon>
        <taxon>Afrotheria</taxon>
        <taxon>Tenrecidae</taxon>
        <taxon>Tenrecinae</taxon>
        <taxon>Echinops</taxon>
    </lineage>
</organism>
<keyword evidence="1" id="KW-1185">Reference proteome</keyword>
<accession>A0AC55DRF0</accession>
<dbReference type="Proteomes" id="UP000694863">
    <property type="component" value="Unplaced"/>
</dbReference>
<name>A0AC55DRF0_ECHTE</name>
<dbReference type="RefSeq" id="XP_045154312.1">
    <property type="nucleotide sequence ID" value="XM_045298377.1"/>
</dbReference>
<sequence length="66" mass="7689">MCPERSPHLPTEACSTLINMSKECHKNHSVLKFFGHCQDLEEEVSKCLKDEDVEKRTRSREHGNMM</sequence>
<proteinExistence type="predicted"/>